<evidence type="ECO:0000313" key="1">
    <source>
        <dbReference type="EMBL" id="GME89957.1"/>
    </source>
</evidence>
<protein>
    <submittedName>
        <fullName evidence="1">Unnamed protein product</fullName>
    </submittedName>
</protein>
<accession>A0ACB5TKI9</accession>
<sequence length="509" mass="56879">MESESGLVIPISRAGLLVLCAKHEYFYLTPNFKARSSDRGITTRRAFLRRAKLSHSDGLLEDFKSWCFINDHKLVLFNFHGESYALRIKYTLTTEESDIPIEGPIIETLLVEKWETQLIDEGAYSIPPSWLFKVGSKRFIGLTDFFRVCLFDFNTGPPVTTIHRGGQKPITCITEVQNHKITYGSGDISGSKIVYADNTYTVSHDGVLKKFIEIEHRSLGTLFVTLTESQNSRIDLNEVTSLNKIEVIDSNLNSITAYEFEDDVVCFDILNTQKLSFFNEDQFYLDPSELSNVSNKLSNSFIAISSSSDEDDTDSNEDTCELLFFHIDSEQNLSLETMAVINKPVNLLHQLNKNTLLLLGPNCLHWIAFSVFKVSGEVDIKFDLLHSSYNLPFSYPSSISSIPGSENIVLADAFNGVYVMKLSSIKQRICSIRLVSEKIVATSCAFFNKDGLLVGDILGNIFLFSVVIEDSINANLLSSFNLNRGAITSIKAVDEDVSSSVVEMASVDP</sequence>
<dbReference type="EMBL" id="BSXS01007713">
    <property type="protein sequence ID" value="GME89957.1"/>
    <property type="molecule type" value="Genomic_DNA"/>
</dbReference>
<gene>
    <name evidence="1" type="ORF">Amon02_000861500</name>
</gene>
<reference evidence="1" key="1">
    <citation type="submission" date="2023-04" db="EMBL/GenBank/DDBJ databases">
        <title>Ambrosiozyma monospora NBRC 10751.</title>
        <authorList>
            <person name="Ichikawa N."/>
            <person name="Sato H."/>
            <person name="Tonouchi N."/>
        </authorList>
    </citation>
    <scope>NUCLEOTIDE SEQUENCE</scope>
    <source>
        <strain evidence="1">NBRC 10751</strain>
    </source>
</reference>
<evidence type="ECO:0000313" key="2">
    <source>
        <dbReference type="Proteomes" id="UP001165064"/>
    </source>
</evidence>
<name>A0ACB5TKI9_AMBMO</name>
<dbReference type="Proteomes" id="UP001165064">
    <property type="component" value="Unassembled WGS sequence"/>
</dbReference>
<comment type="caution">
    <text evidence="1">The sequence shown here is derived from an EMBL/GenBank/DDBJ whole genome shotgun (WGS) entry which is preliminary data.</text>
</comment>
<organism evidence="1 2">
    <name type="scientific">Ambrosiozyma monospora</name>
    <name type="common">Yeast</name>
    <name type="synonym">Endomycopsis monosporus</name>
    <dbReference type="NCBI Taxonomy" id="43982"/>
    <lineage>
        <taxon>Eukaryota</taxon>
        <taxon>Fungi</taxon>
        <taxon>Dikarya</taxon>
        <taxon>Ascomycota</taxon>
        <taxon>Saccharomycotina</taxon>
        <taxon>Pichiomycetes</taxon>
        <taxon>Pichiales</taxon>
        <taxon>Pichiaceae</taxon>
        <taxon>Ambrosiozyma</taxon>
    </lineage>
</organism>
<proteinExistence type="predicted"/>
<keyword evidence="2" id="KW-1185">Reference proteome</keyword>